<keyword evidence="3" id="KW-0804">Transcription</keyword>
<evidence type="ECO:0000259" key="5">
    <source>
        <dbReference type="PROSITE" id="PS50949"/>
    </source>
</evidence>
<dbReference type="SUPFAM" id="SSF48008">
    <property type="entry name" value="GntR ligand-binding domain-like"/>
    <property type="match status" value="1"/>
</dbReference>
<name>A0A6B8N2M4_KLEOX</name>
<keyword evidence="4" id="KW-0472">Membrane</keyword>
<accession>A0A6B8N2M4</accession>
<keyword evidence="1" id="KW-0805">Transcription regulation</keyword>
<dbReference type="EMBL" id="CP046115">
    <property type="protein sequence ID" value="QGN39958.1"/>
    <property type="molecule type" value="Genomic_DNA"/>
</dbReference>
<dbReference type="GO" id="GO:0003700">
    <property type="term" value="F:DNA-binding transcription factor activity"/>
    <property type="evidence" value="ECO:0007669"/>
    <property type="project" value="InterPro"/>
</dbReference>
<dbReference type="InterPro" id="IPR008920">
    <property type="entry name" value="TF_FadR/GntR_C"/>
</dbReference>
<feature type="domain" description="HTH gntR-type" evidence="5">
    <location>
        <begin position="7"/>
        <end position="74"/>
    </location>
</feature>
<gene>
    <name evidence="6" type="ORF">GJ746_22785</name>
</gene>
<evidence type="ECO:0000313" key="7">
    <source>
        <dbReference type="Proteomes" id="UP000427108"/>
    </source>
</evidence>
<dbReference type="RefSeq" id="WP_154682223.1">
    <property type="nucleotide sequence ID" value="NZ_CP046115.1"/>
</dbReference>
<dbReference type="Proteomes" id="UP000427108">
    <property type="component" value="Chromosome"/>
</dbReference>
<dbReference type="GO" id="GO:0003677">
    <property type="term" value="F:DNA binding"/>
    <property type="evidence" value="ECO:0007669"/>
    <property type="project" value="UniProtKB-KW"/>
</dbReference>
<dbReference type="PANTHER" id="PTHR43537">
    <property type="entry name" value="TRANSCRIPTIONAL REGULATOR, GNTR FAMILY"/>
    <property type="match status" value="1"/>
</dbReference>
<dbReference type="PRINTS" id="PR00035">
    <property type="entry name" value="HTHGNTR"/>
</dbReference>
<evidence type="ECO:0000256" key="4">
    <source>
        <dbReference type="SAM" id="Phobius"/>
    </source>
</evidence>
<evidence type="ECO:0000256" key="3">
    <source>
        <dbReference type="ARBA" id="ARBA00023163"/>
    </source>
</evidence>
<dbReference type="SUPFAM" id="SSF46785">
    <property type="entry name" value="Winged helix' DNA-binding domain"/>
    <property type="match status" value="1"/>
</dbReference>
<evidence type="ECO:0000313" key="6">
    <source>
        <dbReference type="EMBL" id="QGN39958.1"/>
    </source>
</evidence>
<dbReference type="PANTHER" id="PTHR43537:SF51">
    <property type="entry name" value="HTH-TYPE TRANSCRIPTIONAL REGULATOR LGOR-RELATED"/>
    <property type="match status" value="1"/>
</dbReference>
<dbReference type="InterPro" id="IPR011711">
    <property type="entry name" value="GntR_C"/>
</dbReference>
<dbReference type="SMART" id="SM00345">
    <property type="entry name" value="HTH_GNTR"/>
    <property type="match status" value="1"/>
</dbReference>
<dbReference type="AlphaFoldDB" id="A0A6B8N2M4"/>
<dbReference type="CDD" id="cd07377">
    <property type="entry name" value="WHTH_GntR"/>
    <property type="match status" value="1"/>
</dbReference>
<proteinExistence type="predicted"/>
<organism evidence="6 7">
    <name type="scientific">Klebsiella oxytoca</name>
    <dbReference type="NCBI Taxonomy" id="571"/>
    <lineage>
        <taxon>Bacteria</taxon>
        <taxon>Pseudomonadati</taxon>
        <taxon>Pseudomonadota</taxon>
        <taxon>Gammaproteobacteria</taxon>
        <taxon>Enterobacterales</taxon>
        <taxon>Enterobacteriaceae</taxon>
        <taxon>Klebsiella/Raoultella group</taxon>
        <taxon>Klebsiella</taxon>
    </lineage>
</organism>
<dbReference type="Pfam" id="PF00392">
    <property type="entry name" value="GntR"/>
    <property type="match status" value="1"/>
</dbReference>
<evidence type="ECO:0000256" key="2">
    <source>
        <dbReference type="ARBA" id="ARBA00023125"/>
    </source>
</evidence>
<keyword evidence="4" id="KW-0812">Transmembrane</keyword>
<protein>
    <submittedName>
        <fullName evidence="6">GntR family transcriptional regulator</fullName>
    </submittedName>
</protein>
<keyword evidence="2" id="KW-0238">DNA-binding</keyword>
<dbReference type="Pfam" id="PF07729">
    <property type="entry name" value="FCD"/>
    <property type="match status" value="1"/>
</dbReference>
<feature type="transmembrane region" description="Helical" evidence="4">
    <location>
        <begin position="82"/>
        <end position="101"/>
    </location>
</feature>
<dbReference type="InterPro" id="IPR036388">
    <property type="entry name" value="WH-like_DNA-bd_sf"/>
</dbReference>
<dbReference type="InterPro" id="IPR000524">
    <property type="entry name" value="Tscrpt_reg_HTH_GntR"/>
</dbReference>
<keyword evidence="4" id="KW-1133">Transmembrane helix</keyword>
<sequence length="214" mass="24534">MKKIERKQTRDHITQMIRYEILSGSMKPGDELTQESIAEQLGLSRMPVREALQALEQEGFLVRLPNRHMQVSRLEPDHISHIFQAIAAMATVLFSLVPAAAGESLATRARELGHPGEKIRELAFHQALISYIDNRYLEKIYQQFLDGYIGYVILYLKEDNQESAQILSSLMDAIRQGDCAGIVQETQRYFLSLAEIMRQHMKDWESAEASIREN</sequence>
<reference evidence="6 7" key="1">
    <citation type="submission" date="2019-11" db="EMBL/GenBank/DDBJ databases">
        <title>Isolation and Application of One Kind of P-Hydroxybenzoic Acid Degrading Bacterium in Mitigating Cropping Obstacle of Cucumber.</title>
        <authorList>
            <person name="Wu F."/>
            <person name="An Y."/>
        </authorList>
    </citation>
    <scope>NUCLEOTIDE SEQUENCE [LARGE SCALE GENOMIC DNA]</scope>
    <source>
        <strain evidence="6 7">P620</strain>
    </source>
</reference>
<dbReference type="PROSITE" id="PS50949">
    <property type="entry name" value="HTH_GNTR"/>
    <property type="match status" value="1"/>
</dbReference>
<dbReference type="OrthoDB" id="8689330at2"/>
<dbReference type="Gene3D" id="1.10.10.10">
    <property type="entry name" value="Winged helix-like DNA-binding domain superfamily/Winged helix DNA-binding domain"/>
    <property type="match status" value="1"/>
</dbReference>
<dbReference type="InterPro" id="IPR036390">
    <property type="entry name" value="WH_DNA-bd_sf"/>
</dbReference>
<evidence type="ECO:0000256" key="1">
    <source>
        <dbReference type="ARBA" id="ARBA00023015"/>
    </source>
</evidence>